<reference evidence="1" key="1">
    <citation type="submission" date="2023-06" db="EMBL/GenBank/DDBJ databases">
        <authorList>
            <person name="Kurt Z."/>
        </authorList>
    </citation>
    <scope>NUCLEOTIDE SEQUENCE</scope>
</reference>
<keyword evidence="3" id="KW-1185">Reference proteome</keyword>
<sequence length="115" mass="13424">MISTGYAIMTIEEQKCNILTQNNIKFDEQNLLKLLVTREQAITIGMKINDQRYEVYQYEKKDGELQIQGRTQSMESGFAVVVIDKHLAITYYDYPLLAPSCIKWVKEQLIQVMKK</sequence>
<dbReference type="InterPro" id="IPR036140">
    <property type="entry name" value="PFN_sf"/>
</dbReference>
<dbReference type="EMBL" id="CATOUU010000234">
    <property type="protein sequence ID" value="CAI9921866.1"/>
    <property type="molecule type" value="Genomic_DNA"/>
</dbReference>
<dbReference type="AlphaFoldDB" id="A0AA86TMJ0"/>
<dbReference type="Proteomes" id="UP001642409">
    <property type="component" value="Unassembled WGS sequence"/>
</dbReference>
<reference evidence="2 3" key="2">
    <citation type="submission" date="2024-07" db="EMBL/GenBank/DDBJ databases">
        <authorList>
            <person name="Akdeniz Z."/>
        </authorList>
    </citation>
    <scope>NUCLEOTIDE SEQUENCE [LARGE SCALE GENOMIC DNA]</scope>
</reference>
<evidence type="ECO:0000313" key="1">
    <source>
        <dbReference type="EMBL" id="CAI9921866.1"/>
    </source>
</evidence>
<dbReference type="EMBL" id="CAXDID020000569">
    <property type="protein sequence ID" value="CAL6103682.1"/>
    <property type="molecule type" value="Genomic_DNA"/>
</dbReference>
<evidence type="ECO:0000313" key="2">
    <source>
        <dbReference type="EMBL" id="CAL6103682.1"/>
    </source>
</evidence>
<comment type="caution">
    <text evidence="1">The sequence shown here is derived from an EMBL/GenBank/DDBJ whole genome shotgun (WGS) entry which is preliminary data.</text>
</comment>
<proteinExistence type="predicted"/>
<dbReference type="SUPFAM" id="SSF55770">
    <property type="entry name" value="Profilin (actin-binding protein)"/>
    <property type="match status" value="1"/>
</dbReference>
<protein>
    <submittedName>
        <fullName evidence="1">Profilin superfamily</fullName>
    </submittedName>
    <submittedName>
        <fullName evidence="2">Profilin_superfamily</fullName>
    </submittedName>
</protein>
<accession>A0AA86TMJ0</accession>
<name>A0AA86TMJ0_9EUKA</name>
<gene>
    <name evidence="2" type="ORF">HINF_LOCUS72261</name>
    <name evidence="1" type="ORF">HINF_LOCUS9511</name>
</gene>
<evidence type="ECO:0000313" key="3">
    <source>
        <dbReference type="Proteomes" id="UP001642409"/>
    </source>
</evidence>
<organism evidence="1">
    <name type="scientific">Hexamita inflata</name>
    <dbReference type="NCBI Taxonomy" id="28002"/>
    <lineage>
        <taxon>Eukaryota</taxon>
        <taxon>Metamonada</taxon>
        <taxon>Diplomonadida</taxon>
        <taxon>Hexamitidae</taxon>
        <taxon>Hexamitinae</taxon>
        <taxon>Hexamita</taxon>
    </lineage>
</organism>